<dbReference type="SMART" id="SM00345">
    <property type="entry name" value="HTH_GNTR"/>
    <property type="match status" value="1"/>
</dbReference>
<evidence type="ECO:0000313" key="5">
    <source>
        <dbReference type="EMBL" id="WOF23243.1"/>
    </source>
</evidence>
<keyword evidence="6" id="KW-1185">Reference proteome</keyword>
<feature type="domain" description="HTH gntR-type" evidence="4">
    <location>
        <begin position="25"/>
        <end position="95"/>
    </location>
</feature>
<dbReference type="GO" id="GO:0003677">
    <property type="term" value="F:DNA binding"/>
    <property type="evidence" value="ECO:0007669"/>
    <property type="project" value="UniProtKB-KW"/>
</dbReference>
<dbReference type="Pfam" id="PF07729">
    <property type="entry name" value="FCD"/>
    <property type="match status" value="1"/>
</dbReference>
<keyword evidence="1" id="KW-0805">Transcription regulation</keyword>
<name>A0AA97FHF3_9MICO</name>
<keyword evidence="2" id="KW-0238">DNA-binding</keyword>
<evidence type="ECO:0000256" key="3">
    <source>
        <dbReference type="ARBA" id="ARBA00023163"/>
    </source>
</evidence>
<dbReference type="InterPro" id="IPR011711">
    <property type="entry name" value="GntR_C"/>
</dbReference>
<dbReference type="CDD" id="cd07377">
    <property type="entry name" value="WHTH_GntR"/>
    <property type="match status" value="1"/>
</dbReference>
<evidence type="ECO:0000256" key="2">
    <source>
        <dbReference type="ARBA" id="ARBA00023125"/>
    </source>
</evidence>
<dbReference type="KEGG" id="mbet:N8K70_00815"/>
<evidence type="ECO:0000256" key="1">
    <source>
        <dbReference type="ARBA" id="ARBA00023015"/>
    </source>
</evidence>
<dbReference type="RefSeq" id="WP_317139714.1">
    <property type="nucleotide sequence ID" value="NZ_CP118157.1"/>
</dbReference>
<keyword evidence="3" id="KW-0804">Transcription</keyword>
<dbReference type="Pfam" id="PF00392">
    <property type="entry name" value="GntR"/>
    <property type="match status" value="1"/>
</dbReference>
<dbReference type="PANTHER" id="PTHR43537">
    <property type="entry name" value="TRANSCRIPTIONAL REGULATOR, GNTR FAMILY"/>
    <property type="match status" value="1"/>
</dbReference>
<dbReference type="InterPro" id="IPR036388">
    <property type="entry name" value="WH-like_DNA-bd_sf"/>
</dbReference>
<sequence>MTAQAPPRTPGPRLHGALFRPIGDEGRAALVERRLDEAITGGHLRAGERLPSETELAKSFGVAPTTVREALLSLRSRGLVVTRRGRGGGSFVAESADPLAHAHAAVMGASRTSLRDMGVHYAAVTGAAMRLAARRADPSEARFVGSHLERLDESDVEAWRRILDDAQLELVALSQSARLTRVQMQLQAELSPYLRLIDAEAPTRDAYRAGLERVIAAVEAGDAAAAGAEIETMTTNVIDALIELRTRPPASEG</sequence>
<dbReference type="InterPro" id="IPR036390">
    <property type="entry name" value="WH_DNA-bd_sf"/>
</dbReference>
<dbReference type="PANTHER" id="PTHR43537:SF24">
    <property type="entry name" value="GLUCONATE OPERON TRANSCRIPTIONAL REPRESSOR"/>
    <property type="match status" value="1"/>
</dbReference>
<protein>
    <submittedName>
        <fullName evidence="5">Winged helix-turn-helix domain-containing protein</fullName>
    </submittedName>
</protein>
<dbReference type="Gene3D" id="1.20.120.530">
    <property type="entry name" value="GntR ligand-binding domain-like"/>
    <property type="match status" value="1"/>
</dbReference>
<dbReference type="Gene3D" id="1.10.10.10">
    <property type="entry name" value="Winged helix-like DNA-binding domain superfamily/Winged helix DNA-binding domain"/>
    <property type="match status" value="1"/>
</dbReference>
<gene>
    <name evidence="5" type="ORF">N8K70_00815</name>
</gene>
<dbReference type="PROSITE" id="PS50949">
    <property type="entry name" value="HTH_GNTR"/>
    <property type="match status" value="1"/>
</dbReference>
<dbReference type="EMBL" id="CP118157">
    <property type="protein sequence ID" value="WOF23243.1"/>
    <property type="molecule type" value="Genomic_DNA"/>
</dbReference>
<dbReference type="InterPro" id="IPR008920">
    <property type="entry name" value="TF_FadR/GntR_C"/>
</dbReference>
<reference evidence="5 6" key="1">
    <citation type="submission" date="2023-02" db="EMBL/GenBank/DDBJ databases">
        <title>Microbacterium betulae sp. nov., isolated from birch wood.</title>
        <authorList>
            <person name="Pasciak M."/>
            <person name="Pawlik K.J."/>
            <person name="Martynowski D."/>
            <person name="Laczmanski L."/>
            <person name="Ciekot J."/>
            <person name="Szponar B."/>
            <person name="Wojcik-Fatla A."/>
            <person name="Mackiewicz B."/>
            <person name="Farian E."/>
            <person name="Cholewa G."/>
            <person name="Cholewa A."/>
            <person name="Dutkiewicz J."/>
        </authorList>
    </citation>
    <scope>NUCLEOTIDE SEQUENCE [LARGE SCALE GENOMIC DNA]</scope>
    <source>
        <strain evidence="5 6">AB</strain>
    </source>
</reference>
<organism evidence="5 6">
    <name type="scientific">Microbacterium betulae</name>
    <dbReference type="NCBI Taxonomy" id="2981139"/>
    <lineage>
        <taxon>Bacteria</taxon>
        <taxon>Bacillati</taxon>
        <taxon>Actinomycetota</taxon>
        <taxon>Actinomycetes</taxon>
        <taxon>Micrococcales</taxon>
        <taxon>Microbacteriaceae</taxon>
        <taxon>Microbacterium</taxon>
    </lineage>
</organism>
<evidence type="ECO:0000259" key="4">
    <source>
        <dbReference type="PROSITE" id="PS50949"/>
    </source>
</evidence>
<dbReference type="GO" id="GO:0003700">
    <property type="term" value="F:DNA-binding transcription factor activity"/>
    <property type="evidence" value="ECO:0007669"/>
    <property type="project" value="InterPro"/>
</dbReference>
<dbReference type="SUPFAM" id="SSF48008">
    <property type="entry name" value="GntR ligand-binding domain-like"/>
    <property type="match status" value="1"/>
</dbReference>
<dbReference type="PRINTS" id="PR00035">
    <property type="entry name" value="HTHGNTR"/>
</dbReference>
<accession>A0AA97FHF3</accession>
<dbReference type="AlphaFoldDB" id="A0AA97FHF3"/>
<proteinExistence type="predicted"/>
<dbReference type="Proteomes" id="UP001305498">
    <property type="component" value="Chromosome"/>
</dbReference>
<evidence type="ECO:0000313" key="6">
    <source>
        <dbReference type="Proteomes" id="UP001305498"/>
    </source>
</evidence>
<dbReference type="InterPro" id="IPR000524">
    <property type="entry name" value="Tscrpt_reg_HTH_GntR"/>
</dbReference>
<dbReference type="SUPFAM" id="SSF46785">
    <property type="entry name" value="Winged helix' DNA-binding domain"/>
    <property type="match status" value="1"/>
</dbReference>